<evidence type="ECO:0000256" key="2">
    <source>
        <dbReference type="ARBA" id="ARBA00007878"/>
    </source>
</evidence>
<evidence type="ECO:0000256" key="6">
    <source>
        <dbReference type="ARBA" id="ARBA00044196"/>
    </source>
</evidence>
<dbReference type="InterPro" id="IPR011004">
    <property type="entry name" value="Trimer_LpxA-like_sf"/>
</dbReference>
<feature type="domain" description="Mannose-1-phosphate guanyltransferase C-terminal" evidence="9">
    <location>
        <begin position="326"/>
        <end position="397"/>
    </location>
</feature>
<evidence type="ECO:0000313" key="10">
    <source>
        <dbReference type="EMBL" id="KAA3676278.1"/>
    </source>
</evidence>
<keyword evidence="3" id="KW-0963">Cytoplasm</keyword>
<proteinExistence type="inferred from homology"/>
<evidence type="ECO:0000259" key="9">
    <source>
        <dbReference type="Pfam" id="PF25087"/>
    </source>
</evidence>
<dbReference type="GO" id="GO:0005851">
    <property type="term" value="C:eukaryotic translation initiation factor 2B complex"/>
    <property type="evidence" value="ECO:0007669"/>
    <property type="project" value="TreeGrafter"/>
</dbReference>
<name>A0A5J4NMK7_9TREM</name>
<comment type="subcellular location">
    <subcellularLocation>
        <location evidence="1">Cytoplasm</location>
        <location evidence="1">Cytosol</location>
    </subcellularLocation>
</comment>
<dbReference type="InterPro" id="IPR029044">
    <property type="entry name" value="Nucleotide-diphossugar_trans"/>
</dbReference>
<dbReference type="GO" id="GO:0003743">
    <property type="term" value="F:translation initiation factor activity"/>
    <property type="evidence" value="ECO:0007669"/>
    <property type="project" value="UniProtKB-KW"/>
</dbReference>
<keyword evidence="5" id="KW-0648">Protein biosynthesis</keyword>
<dbReference type="InterPro" id="IPR051960">
    <property type="entry name" value="eIF2B_gamma"/>
</dbReference>
<evidence type="ECO:0000256" key="8">
    <source>
        <dbReference type="ARBA" id="ARBA00046432"/>
    </source>
</evidence>
<dbReference type="Gene3D" id="3.90.550.10">
    <property type="entry name" value="Spore Coat Polysaccharide Biosynthesis Protein SpsA, Chain A"/>
    <property type="match status" value="1"/>
</dbReference>
<evidence type="ECO:0000256" key="7">
    <source>
        <dbReference type="ARBA" id="ARBA00044229"/>
    </source>
</evidence>
<dbReference type="GO" id="GO:0005085">
    <property type="term" value="F:guanyl-nucleotide exchange factor activity"/>
    <property type="evidence" value="ECO:0007669"/>
    <property type="project" value="TreeGrafter"/>
</dbReference>
<dbReference type="GO" id="GO:0005829">
    <property type="term" value="C:cytosol"/>
    <property type="evidence" value="ECO:0007669"/>
    <property type="project" value="UniProtKB-SubCell"/>
</dbReference>
<evidence type="ECO:0000256" key="3">
    <source>
        <dbReference type="ARBA" id="ARBA00022490"/>
    </source>
</evidence>
<dbReference type="Pfam" id="PF25087">
    <property type="entry name" value="GMPPB_C"/>
    <property type="match status" value="1"/>
</dbReference>
<evidence type="ECO:0000256" key="1">
    <source>
        <dbReference type="ARBA" id="ARBA00004514"/>
    </source>
</evidence>
<dbReference type="EMBL" id="QNGE01002069">
    <property type="protein sequence ID" value="KAA3676278.1"/>
    <property type="molecule type" value="Genomic_DNA"/>
</dbReference>
<dbReference type="InterPro" id="IPR056729">
    <property type="entry name" value="GMPPB_C"/>
</dbReference>
<sequence>MQAVIFAHSDPPELSQLTVTKTCCRLPFGSSTILSNLFDLFLECDISDFVITHSKSTGALLEQYVSQLTKDRPHIQVALTPVPSECSVAECLYRIRNLITLDYVFLVSSTTILTDLDLRRLFLALIRNDASMVAVFSSLPTMESKFFKGLPRELILTTRCGTELLGYFAAAEIKKNTTIPRALTQQGIGLLARNDLRDVGLYLLTRSTLEAVTRSREDISHKKKITGHFLDPALLKMTLNITDHTELLTKDNKGHSSEPSDLYISKKKLSGICLYEHNDACISIKLTDPLTFVEAIRLYLQRSSLTSAEANAKFERKSGRTKDYSHILSNCVIDPTAVVSGCLFCSGCTVAANTRVFNSVLLPGVNIKESCFLQGCALGEQVTVEAQCHLKNCSVAACQRVPDGTNLESEQLGFTDPELEVTQA</sequence>
<evidence type="ECO:0000256" key="4">
    <source>
        <dbReference type="ARBA" id="ARBA00022540"/>
    </source>
</evidence>
<dbReference type="PANTHER" id="PTHR45989:SF1">
    <property type="entry name" value="TRANSLATION INITIATION FACTOR EIF-2B SUBUNIT GAMMA"/>
    <property type="match status" value="1"/>
</dbReference>
<dbReference type="Proteomes" id="UP000324629">
    <property type="component" value="Unassembled WGS sequence"/>
</dbReference>
<comment type="similarity">
    <text evidence="2">Belongs to the eIF-2B gamma/epsilon subunits family.</text>
</comment>
<protein>
    <recommendedName>
        <fullName evidence="6">Translation initiation factor eIF2B subunit gamma</fullName>
    </recommendedName>
    <alternativeName>
        <fullName evidence="7">eIF2B GDP-GTP exchange factor subunit gamma</fullName>
    </alternativeName>
</protein>
<evidence type="ECO:0000313" key="11">
    <source>
        <dbReference type="Proteomes" id="UP000324629"/>
    </source>
</evidence>
<keyword evidence="4 10" id="KW-0396">Initiation factor</keyword>
<keyword evidence="11" id="KW-1185">Reference proteome</keyword>
<dbReference type="SUPFAM" id="SSF51161">
    <property type="entry name" value="Trimeric LpxA-like enzymes"/>
    <property type="match status" value="1"/>
</dbReference>
<reference evidence="10 11" key="1">
    <citation type="journal article" date="2019" name="Gigascience">
        <title>Whole-genome sequence of the oriental lung fluke Paragonimus westermani.</title>
        <authorList>
            <person name="Oey H."/>
            <person name="Zakrzewski M."/>
            <person name="Narain K."/>
            <person name="Devi K.R."/>
            <person name="Agatsuma T."/>
            <person name="Nawaratna S."/>
            <person name="Gobert G.N."/>
            <person name="Jones M.K."/>
            <person name="Ragan M.A."/>
            <person name="McManus D.P."/>
            <person name="Krause L."/>
        </authorList>
    </citation>
    <scope>NUCLEOTIDE SEQUENCE [LARGE SCALE GENOMIC DNA]</scope>
    <source>
        <strain evidence="10 11">IND2009</strain>
    </source>
</reference>
<accession>A0A5J4NMK7</accession>
<dbReference type="GO" id="GO:0002183">
    <property type="term" value="P:cytoplasmic translational initiation"/>
    <property type="evidence" value="ECO:0007669"/>
    <property type="project" value="TreeGrafter"/>
</dbReference>
<evidence type="ECO:0000256" key="5">
    <source>
        <dbReference type="ARBA" id="ARBA00022917"/>
    </source>
</evidence>
<comment type="caution">
    <text evidence="10">The sequence shown here is derived from an EMBL/GenBank/DDBJ whole genome shotgun (WGS) entry which is preliminary data.</text>
</comment>
<organism evidence="10 11">
    <name type="scientific">Paragonimus westermani</name>
    <dbReference type="NCBI Taxonomy" id="34504"/>
    <lineage>
        <taxon>Eukaryota</taxon>
        <taxon>Metazoa</taxon>
        <taxon>Spiralia</taxon>
        <taxon>Lophotrochozoa</taxon>
        <taxon>Platyhelminthes</taxon>
        <taxon>Trematoda</taxon>
        <taxon>Digenea</taxon>
        <taxon>Plagiorchiida</taxon>
        <taxon>Troglotremata</taxon>
        <taxon>Troglotrematidae</taxon>
        <taxon>Paragonimus</taxon>
    </lineage>
</organism>
<dbReference type="AlphaFoldDB" id="A0A5J4NMK7"/>
<gene>
    <name evidence="10" type="ORF">DEA37_0014715</name>
</gene>
<dbReference type="PANTHER" id="PTHR45989">
    <property type="entry name" value="TRANSLATION INITIATION FACTOR EIF-2B SUBUNIT GAMMA"/>
    <property type="match status" value="1"/>
</dbReference>
<dbReference type="Gene3D" id="2.160.10.10">
    <property type="entry name" value="Hexapeptide repeat proteins"/>
    <property type="match status" value="1"/>
</dbReference>
<dbReference type="SUPFAM" id="SSF53448">
    <property type="entry name" value="Nucleotide-diphospho-sugar transferases"/>
    <property type="match status" value="1"/>
</dbReference>
<comment type="subunit">
    <text evidence="8">Component of the translation initiation factor 2B (eIF2B) complex which is a heterodecamer of two sets of five different subunits: alpha, beta, gamma, delta and epsilon. Subunits alpha, beta and delta comprise a regulatory subcomplex and subunits epsilon and gamma comprise a catalytic subcomplex. Within the complex, the hexameric regulatory complex resides at the center, with the two heterodimeric catalytic subcomplexes bound on opposite sides.</text>
</comment>